<gene>
    <name evidence="1" type="ORF">NCTC13193_02451</name>
</gene>
<accession>A0A448SMA6</accession>
<evidence type="ECO:0000313" key="2">
    <source>
        <dbReference type="Proteomes" id="UP000270487"/>
    </source>
</evidence>
<name>A0A448SMA6_SERFO</name>
<dbReference type="EMBL" id="LR134492">
    <property type="protein sequence ID" value="VEI68822.1"/>
    <property type="molecule type" value="Genomic_DNA"/>
</dbReference>
<protein>
    <submittedName>
        <fullName evidence="1">Nuclease-related domain</fullName>
    </submittedName>
</protein>
<dbReference type="AlphaFoldDB" id="A0A448SMA6"/>
<sequence>MPMFLGYFFEGEKIATEELRYDIINQYEKFSLEIKEHFGISHIDMLDISDEIGRNLQENFDKIEKVVSTMDKDRMLLANSKPEDYYSVLEELKKNFQPILNEFQELMERVSFFSFSDIKEKFDPSTLEKFISIFVTEKGSSKDIHYITDENSLTKKPILTMDRDEHYLCSFNFLLTAIIDNIEGYFKTSKHAEKFRKHRDNKLESEVYRVFKEFLPPEALIFESVFENSQSFNEHDLIIVYERKILIIESKASPRREPLRDPSKAYQRIRDDFNKKSGIQSGYEQAHRLEVLLESNDFVNLYNKKGDVITTINRADFDEIFCICITKDDFGMLATNLTNLLQKDDESKYPWVICLHDLRFLISCLSYIGKDWGFLLGYLRERISVFGKVMSNDELEFAGAFLKYGSFDFAKKRKEHLVFLDINESKVLDDIYFAKTSGEEYHLDRIVAPYYEFNKEKLFNKGVVNAKGNKERKNRRKMIKMSRRSNR</sequence>
<evidence type="ECO:0000313" key="1">
    <source>
        <dbReference type="EMBL" id="VEI68822.1"/>
    </source>
</evidence>
<reference evidence="1 2" key="1">
    <citation type="submission" date="2018-12" db="EMBL/GenBank/DDBJ databases">
        <authorList>
            <consortium name="Pathogen Informatics"/>
        </authorList>
    </citation>
    <scope>NUCLEOTIDE SEQUENCE [LARGE SCALE GENOMIC DNA]</scope>
    <source>
        <strain evidence="1 2">NCTC13193</strain>
    </source>
</reference>
<dbReference type="Proteomes" id="UP000270487">
    <property type="component" value="Chromosome"/>
</dbReference>
<proteinExistence type="predicted"/>
<organism evidence="1 2">
    <name type="scientific">Serratia fonticola</name>
    <dbReference type="NCBI Taxonomy" id="47917"/>
    <lineage>
        <taxon>Bacteria</taxon>
        <taxon>Pseudomonadati</taxon>
        <taxon>Pseudomonadota</taxon>
        <taxon>Gammaproteobacteria</taxon>
        <taxon>Enterobacterales</taxon>
        <taxon>Yersiniaceae</taxon>
        <taxon>Serratia</taxon>
    </lineage>
</organism>